<comment type="caution">
    <text evidence="2">The sequence shown here is derived from an EMBL/GenBank/DDBJ whole genome shotgun (WGS) entry which is preliminary data.</text>
</comment>
<dbReference type="AlphaFoldDB" id="A0A512JRF9"/>
<sequence length="217" mass="22244">MAATIIGLAQTKGGVGKTTTALNLAAELVRRGRTVAILDADPAGHAASIAEDGRLSYSVTPHLLETADEADVSAWVRAVRGRPEDFVLIDAPGAMGAAFGATIAVAHIVLVPSGATVLDVRGAAETVAAIRKNRRAAKRDRPDILIVPSRIDRRTGAGRDVVTTLAALTEPVAPAISYRAVVADSLAVGESVPVDGPSAAEFASLADAVLTRLGDQE</sequence>
<evidence type="ECO:0000313" key="2">
    <source>
        <dbReference type="EMBL" id="GEP12535.1"/>
    </source>
</evidence>
<dbReference type="SUPFAM" id="SSF52540">
    <property type="entry name" value="P-loop containing nucleoside triphosphate hydrolases"/>
    <property type="match status" value="1"/>
</dbReference>
<dbReference type="RefSeq" id="WP_147048891.1">
    <property type="nucleotide sequence ID" value="NZ_BJZV01000046.1"/>
</dbReference>
<dbReference type="CDD" id="cd02042">
    <property type="entry name" value="ParAB_family"/>
    <property type="match status" value="1"/>
</dbReference>
<dbReference type="PIRSF" id="PIRSF009320">
    <property type="entry name" value="Nuc_binding_HP_1000"/>
    <property type="match status" value="1"/>
</dbReference>
<dbReference type="InterPro" id="IPR002586">
    <property type="entry name" value="CobQ/CobB/MinD/ParA_Nub-bd_dom"/>
</dbReference>
<dbReference type="PANTHER" id="PTHR13696">
    <property type="entry name" value="P-LOOP CONTAINING NUCLEOSIDE TRIPHOSPHATE HYDROLASE"/>
    <property type="match status" value="1"/>
</dbReference>
<protein>
    <recommendedName>
        <fullName evidence="1">CobQ/CobB/MinD/ParA nucleotide binding domain-containing protein</fullName>
    </recommendedName>
</protein>
<accession>A0A512JRF9</accession>
<gene>
    <name evidence="2" type="ORF">MGN01_43800</name>
</gene>
<reference evidence="2 3" key="1">
    <citation type="submission" date="2019-07" db="EMBL/GenBank/DDBJ databases">
        <title>Whole genome shotgun sequence of Methylobacterium gnaphalii NBRC 107716.</title>
        <authorList>
            <person name="Hosoyama A."/>
            <person name="Uohara A."/>
            <person name="Ohji S."/>
            <person name="Ichikawa N."/>
        </authorList>
    </citation>
    <scope>NUCLEOTIDE SEQUENCE [LARGE SCALE GENOMIC DNA]</scope>
    <source>
        <strain evidence="2 3">NBRC 107716</strain>
    </source>
</reference>
<keyword evidence="3" id="KW-1185">Reference proteome</keyword>
<evidence type="ECO:0000259" key="1">
    <source>
        <dbReference type="Pfam" id="PF01656"/>
    </source>
</evidence>
<dbReference type="Pfam" id="PF01656">
    <property type="entry name" value="CbiA"/>
    <property type="match status" value="1"/>
</dbReference>
<dbReference type="Gene3D" id="3.40.50.300">
    <property type="entry name" value="P-loop containing nucleotide triphosphate hydrolases"/>
    <property type="match status" value="1"/>
</dbReference>
<organism evidence="2 3">
    <name type="scientific">Methylobacterium gnaphalii</name>
    <dbReference type="NCBI Taxonomy" id="1010610"/>
    <lineage>
        <taxon>Bacteria</taxon>
        <taxon>Pseudomonadati</taxon>
        <taxon>Pseudomonadota</taxon>
        <taxon>Alphaproteobacteria</taxon>
        <taxon>Hyphomicrobiales</taxon>
        <taxon>Methylobacteriaceae</taxon>
        <taxon>Methylobacterium</taxon>
    </lineage>
</organism>
<dbReference type="InterPro" id="IPR050678">
    <property type="entry name" value="DNA_Partitioning_ATPase"/>
</dbReference>
<evidence type="ECO:0000313" key="3">
    <source>
        <dbReference type="Proteomes" id="UP000321750"/>
    </source>
</evidence>
<proteinExistence type="predicted"/>
<dbReference type="Proteomes" id="UP000321750">
    <property type="component" value="Unassembled WGS sequence"/>
</dbReference>
<feature type="domain" description="CobQ/CobB/MinD/ParA nucleotide binding" evidence="1">
    <location>
        <begin position="8"/>
        <end position="191"/>
    </location>
</feature>
<name>A0A512JRF9_9HYPH</name>
<dbReference type="PANTHER" id="PTHR13696:SF99">
    <property type="entry name" value="COBYRINIC ACID AC-DIAMIDE SYNTHASE"/>
    <property type="match status" value="1"/>
</dbReference>
<dbReference type="EMBL" id="BJZV01000046">
    <property type="protein sequence ID" value="GEP12535.1"/>
    <property type="molecule type" value="Genomic_DNA"/>
</dbReference>
<dbReference type="InterPro" id="IPR027417">
    <property type="entry name" value="P-loop_NTPase"/>
</dbReference>
<dbReference type="OrthoDB" id="9804460at2"/>